<gene>
    <name evidence="2" type="ORF">CRG98_041759</name>
</gene>
<proteinExistence type="predicted"/>
<dbReference type="EMBL" id="PGOL01004300">
    <property type="protein sequence ID" value="PKI37809.1"/>
    <property type="molecule type" value="Genomic_DNA"/>
</dbReference>
<protein>
    <submittedName>
        <fullName evidence="2">Uncharacterized protein</fullName>
    </submittedName>
</protein>
<dbReference type="Proteomes" id="UP000233551">
    <property type="component" value="Unassembled WGS sequence"/>
</dbReference>
<organism evidence="2 3">
    <name type="scientific">Punica granatum</name>
    <name type="common">Pomegranate</name>
    <dbReference type="NCBI Taxonomy" id="22663"/>
    <lineage>
        <taxon>Eukaryota</taxon>
        <taxon>Viridiplantae</taxon>
        <taxon>Streptophyta</taxon>
        <taxon>Embryophyta</taxon>
        <taxon>Tracheophyta</taxon>
        <taxon>Spermatophyta</taxon>
        <taxon>Magnoliopsida</taxon>
        <taxon>eudicotyledons</taxon>
        <taxon>Gunneridae</taxon>
        <taxon>Pentapetalae</taxon>
        <taxon>rosids</taxon>
        <taxon>malvids</taxon>
        <taxon>Myrtales</taxon>
        <taxon>Lythraceae</taxon>
        <taxon>Punica</taxon>
    </lineage>
</organism>
<comment type="caution">
    <text evidence="2">The sequence shown here is derived from an EMBL/GenBank/DDBJ whole genome shotgun (WGS) entry which is preliminary data.</text>
</comment>
<evidence type="ECO:0000313" key="3">
    <source>
        <dbReference type="Proteomes" id="UP000233551"/>
    </source>
</evidence>
<keyword evidence="3" id="KW-1185">Reference proteome</keyword>
<reference evidence="2 3" key="1">
    <citation type="submission" date="2017-11" db="EMBL/GenBank/DDBJ databases">
        <title>De-novo sequencing of pomegranate (Punica granatum L.) genome.</title>
        <authorList>
            <person name="Akparov Z."/>
            <person name="Amiraslanov A."/>
            <person name="Hajiyeva S."/>
            <person name="Abbasov M."/>
            <person name="Kaur K."/>
            <person name="Hamwieh A."/>
            <person name="Solovyev V."/>
            <person name="Salamov A."/>
            <person name="Braich B."/>
            <person name="Kosarev P."/>
            <person name="Mahmoud A."/>
            <person name="Hajiyev E."/>
            <person name="Babayeva S."/>
            <person name="Izzatullayeva V."/>
            <person name="Mammadov A."/>
            <person name="Mammadov A."/>
            <person name="Sharifova S."/>
            <person name="Ojaghi J."/>
            <person name="Eynullazada K."/>
            <person name="Bayramov B."/>
            <person name="Abdulazimova A."/>
            <person name="Shahmuradov I."/>
        </authorList>
    </citation>
    <scope>NUCLEOTIDE SEQUENCE [LARGE SCALE GENOMIC DNA]</scope>
    <source>
        <strain evidence="3">cv. AG2017</strain>
        <tissue evidence="2">Leaf</tissue>
    </source>
</reference>
<accession>A0A2I0I1F1</accession>
<evidence type="ECO:0000256" key="1">
    <source>
        <dbReference type="SAM" id="MobiDB-lite"/>
    </source>
</evidence>
<feature type="region of interest" description="Disordered" evidence="1">
    <location>
        <begin position="1"/>
        <end position="20"/>
    </location>
</feature>
<name>A0A2I0I1F1_PUNGR</name>
<sequence length="175" mass="20167">MARNNPSKTIGDAPTNTDTVRTFSSRAEGRKVFERDGDIGVKHRDPHHPPLHLREAFLDHLVDLLWCQQGQRCHYGRKQLRRLGSTILLQHLLLFLRRLRVDRTYKTIGYVFLRSCHLMHDHLGESILPTLDYGVDLCPKSLGKAVDYLLILIMGLRRWDPTGCAWSNPGELHII</sequence>
<evidence type="ECO:0000313" key="2">
    <source>
        <dbReference type="EMBL" id="PKI37809.1"/>
    </source>
</evidence>
<dbReference type="AlphaFoldDB" id="A0A2I0I1F1"/>